<keyword evidence="6 11" id="KW-0863">Zinc-finger</keyword>
<evidence type="ECO:0000256" key="10">
    <source>
        <dbReference type="ARBA" id="ARBA00059134"/>
    </source>
</evidence>
<evidence type="ECO:0000256" key="6">
    <source>
        <dbReference type="ARBA" id="ARBA00022771"/>
    </source>
</evidence>
<evidence type="ECO:0000256" key="8">
    <source>
        <dbReference type="ARBA" id="ARBA00022833"/>
    </source>
</evidence>
<comment type="similarity">
    <text evidence="3">Belongs to the PIAS family.</text>
</comment>
<keyword evidence="4" id="KW-0808">Transferase</keyword>
<dbReference type="PANTHER" id="PTHR10782">
    <property type="entry name" value="ZINC FINGER MIZ DOMAIN-CONTAINING PROTEIN"/>
    <property type="match status" value="1"/>
</dbReference>
<dbReference type="PROSITE" id="PS51044">
    <property type="entry name" value="ZF_SP_RING"/>
    <property type="match status" value="1"/>
</dbReference>
<dbReference type="SUPFAM" id="SSF68906">
    <property type="entry name" value="SAP domain"/>
    <property type="match status" value="1"/>
</dbReference>
<dbReference type="SMART" id="SM00249">
    <property type="entry name" value="PHD"/>
    <property type="match status" value="1"/>
</dbReference>
<comment type="function">
    <text evidence="10">Probable SUMO E3 ligase that may regulate Pi starvation responses.</text>
</comment>
<gene>
    <name evidence="15" type="ORF">SETIT_8G002400v2</name>
</gene>
<dbReference type="Gene3D" id="1.10.720.30">
    <property type="entry name" value="SAP domain"/>
    <property type="match status" value="1"/>
</dbReference>
<evidence type="ECO:0000256" key="9">
    <source>
        <dbReference type="ARBA" id="ARBA00023242"/>
    </source>
</evidence>
<dbReference type="InterPro" id="IPR031141">
    <property type="entry name" value="SIZ1/2_SP-RING"/>
</dbReference>
<dbReference type="InterPro" id="IPR003034">
    <property type="entry name" value="SAP_dom"/>
</dbReference>
<sequence length="826" mass="90423">MAPPDDPVLAACKQKLGHFRIKELKDVLHQLGLPKQGKKQELAERVMAAMLNQQDQVSETNGLPNANMVGREMAVKIVEDVFRKMPDPASTVAASRSHIESGHSVKPKKKPDNSAELNAKVRCPCGHSKPNDPMIKCVDPQCNVRQHVECVVIPENEKSAGNISPDLPSCFYCEMCRISRADPFWVTINSLLLPVLIGPCTIAADGSYTVQYTAKSFQLSRANREMLQKAEYDIQVWCILLNDKVPFRMHWPLHSDMQVNGIHVRVVNRQPSQKLGANGRDDGPLLTDYLREGPNKISLSRNDSRTFCLGIRIAKRRSLEQVLNLVPSEQDGEKFDDALARVRRCVGGGTEANNADSDSDIEVVADSVSVNLRCPMTASRIQIAGRFKPCAHMGCFDLEAFIEINQRSRKWQCPICLKNYSLENIIIDPYFNRIASLIKSCGDDTSEIDVKPDGSWRVKGRVELKDLTQWHLPDGTLCVATDTAAKPKMCIVKHEVKEEPSSEEVGCRLKLEIRKNINGQWEISKRGDSDSMLSSSNDHTRHMENKNCINLTCSTDDTDIGGEYNSEPARNDYPMTHVHDLDSSPSDKNAPPPSMEQDVIVLSDSDDDAVTVLSPSTVKCGSAHDTGNLFAPNPPETSGVCGEQLGGCPNETSFLALKEGFDDLGLSFWERPLSPRDDPTYQMFDMGTRVTDNPGEVDEPLYGGDLGVTAVAANPLEDGRDGALQACTSSERDGAISVANLGDRTQTWGDGHPENRTAGSISGAGDCLTNDRNAPQKRRNPGSGTTALDGAAVGSRNGDGVSGAASEEQRSVRLRLIISIDSESDD</sequence>
<dbReference type="InterPro" id="IPR019786">
    <property type="entry name" value="Zinc_finger_PHD-type_CS"/>
</dbReference>
<dbReference type="FunFam" id="3.30.40.10:FF:000241">
    <property type="entry name" value="E3 SUMO-protein ligase SIZ2"/>
    <property type="match status" value="1"/>
</dbReference>
<accession>A0A368S4C9</accession>
<dbReference type="SMART" id="SM00513">
    <property type="entry name" value="SAP"/>
    <property type="match status" value="1"/>
</dbReference>
<dbReference type="PROSITE" id="PS50800">
    <property type="entry name" value="SAP"/>
    <property type="match status" value="1"/>
</dbReference>
<organism evidence="15">
    <name type="scientific">Setaria italica</name>
    <name type="common">Foxtail millet</name>
    <name type="synonym">Panicum italicum</name>
    <dbReference type="NCBI Taxonomy" id="4555"/>
    <lineage>
        <taxon>Eukaryota</taxon>
        <taxon>Viridiplantae</taxon>
        <taxon>Streptophyta</taxon>
        <taxon>Embryophyta</taxon>
        <taxon>Tracheophyta</taxon>
        <taxon>Spermatophyta</taxon>
        <taxon>Magnoliopsida</taxon>
        <taxon>Liliopsida</taxon>
        <taxon>Poales</taxon>
        <taxon>Poaceae</taxon>
        <taxon>PACMAD clade</taxon>
        <taxon>Panicoideae</taxon>
        <taxon>Panicodae</taxon>
        <taxon>Paniceae</taxon>
        <taxon>Cenchrinae</taxon>
        <taxon>Setaria</taxon>
    </lineage>
</organism>
<feature type="region of interest" description="Disordered" evidence="12">
    <location>
        <begin position="89"/>
        <end position="114"/>
    </location>
</feature>
<dbReference type="UniPathway" id="UPA00886"/>
<dbReference type="GO" id="GO:0016925">
    <property type="term" value="P:protein sumoylation"/>
    <property type="evidence" value="ECO:0007669"/>
    <property type="project" value="UniProtKB-UniPathway"/>
</dbReference>
<dbReference type="STRING" id="4555.A0A368S4C9"/>
<dbReference type="OrthoDB" id="682531at2759"/>
<feature type="region of interest" description="Disordered" evidence="12">
    <location>
        <begin position="560"/>
        <end position="596"/>
    </location>
</feature>
<evidence type="ECO:0000313" key="15">
    <source>
        <dbReference type="EMBL" id="RCV36690.1"/>
    </source>
</evidence>
<dbReference type="Pfam" id="PF02037">
    <property type="entry name" value="SAP"/>
    <property type="match status" value="1"/>
</dbReference>
<dbReference type="GO" id="GO:0005634">
    <property type="term" value="C:nucleus"/>
    <property type="evidence" value="ECO:0007669"/>
    <property type="project" value="UniProtKB-SubCell"/>
</dbReference>
<dbReference type="InterPro" id="IPR036361">
    <property type="entry name" value="SAP_dom_sf"/>
</dbReference>
<evidence type="ECO:0000256" key="5">
    <source>
        <dbReference type="ARBA" id="ARBA00022723"/>
    </source>
</evidence>
<keyword evidence="5" id="KW-0479">Metal-binding</keyword>
<keyword evidence="7" id="KW-0833">Ubl conjugation pathway</keyword>
<evidence type="ECO:0000256" key="7">
    <source>
        <dbReference type="ARBA" id="ARBA00022786"/>
    </source>
</evidence>
<evidence type="ECO:0000256" key="3">
    <source>
        <dbReference type="ARBA" id="ARBA00005383"/>
    </source>
</evidence>
<dbReference type="GO" id="GO:0008270">
    <property type="term" value="F:zinc ion binding"/>
    <property type="evidence" value="ECO:0007669"/>
    <property type="project" value="UniProtKB-KW"/>
</dbReference>
<protein>
    <recommendedName>
        <fullName evidence="16">SP-RING-type domain-containing protein</fullName>
    </recommendedName>
</protein>
<comment type="subcellular location">
    <subcellularLocation>
        <location evidence="1">Nucleus</location>
    </subcellularLocation>
</comment>
<evidence type="ECO:0000259" key="13">
    <source>
        <dbReference type="PROSITE" id="PS50800"/>
    </source>
</evidence>
<evidence type="ECO:0000256" key="1">
    <source>
        <dbReference type="ARBA" id="ARBA00004123"/>
    </source>
</evidence>
<evidence type="ECO:0000259" key="14">
    <source>
        <dbReference type="PROSITE" id="PS51044"/>
    </source>
</evidence>
<dbReference type="Pfam" id="PF02891">
    <property type="entry name" value="zf-MIZ"/>
    <property type="match status" value="1"/>
</dbReference>
<feature type="region of interest" description="Disordered" evidence="12">
    <location>
        <begin position="745"/>
        <end position="809"/>
    </location>
</feature>
<feature type="domain" description="SAP" evidence="13">
    <location>
        <begin position="16"/>
        <end position="50"/>
    </location>
</feature>
<keyword evidence="9" id="KW-0539">Nucleus</keyword>
<dbReference type="InterPro" id="IPR013083">
    <property type="entry name" value="Znf_RING/FYVE/PHD"/>
</dbReference>
<evidence type="ECO:0000256" key="4">
    <source>
        <dbReference type="ARBA" id="ARBA00022679"/>
    </source>
</evidence>
<dbReference type="PANTHER" id="PTHR10782:SF42">
    <property type="entry name" value="E3 SUMO-PROTEIN LIGASE SIZ2"/>
    <property type="match status" value="1"/>
</dbReference>
<feature type="domain" description="SP-RING-type" evidence="14">
    <location>
        <begin position="357"/>
        <end position="440"/>
    </location>
</feature>
<comment type="pathway">
    <text evidence="2">Protein modification; protein sumoylation.</text>
</comment>
<dbReference type="FunFam" id="1.10.720.30:FF:000027">
    <property type="entry name" value="E3 SUMO-protein ligase SIZ1"/>
    <property type="match status" value="1"/>
</dbReference>
<dbReference type="AlphaFoldDB" id="A0A368S4C9"/>
<dbReference type="CDD" id="cd16792">
    <property type="entry name" value="SP-RING_Siz-like"/>
    <property type="match status" value="1"/>
</dbReference>
<evidence type="ECO:0008006" key="16">
    <source>
        <dbReference type="Google" id="ProtNLM"/>
    </source>
</evidence>
<evidence type="ECO:0000256" key="12">
    <source>
        <dbReference type="SAM" id="MobiDB-lite"/>
    </source>
</evidence>
<reference evidence="15" key="1">
    <citation type="journal article" date="2012" name="Nat. Biotechnol.">
        <title>Reference genome sequence of the model plant Setaria.</title>
        <authorList>
            <person name="Bennetzen J.L."/>
            <person name="Schmutz J."/>
            <person name="Wang H."/>
            <person name="Percifield R."/>
            <person name="Hawkins J."/>
            <person name="Pontaroli A.C."/>
            <person name="Estep M."/>
            <person name="Feng L."/>
            <person name="Vaughn J.N."/>
            <person name="Grimwood J."/>
            <person name="Jenkins J."/>
            <person name="Barry K."/>
            <person name="Lindquist E."/>
            <person name="Hellsten U."/>
            <person name="Deshpande S."/>
            <person name="Wang X."/>
            <person name="Wu X."/>
            <person name="Mitros T."/>
            <person name="Triplett J."/>
            <person name="Yang X."/>
            <person name="Ye C.Y."/>
            <person name="Mauro-Herrera M."/>
            <person name="Wang L."/>
            <person name="Li P."/>
            <person name="Sharma M."/>
            <person name="Sharma R."/>
            <person name="Ronald P.C."/>
            <person name="Panaud O."/>
            <person name="Kellogg E.A."/>
            <person name="Brutnell T.P."/>
            <person name="Doust A.N."/>
            <person name="Tuskan G.A."/>
            <person name="Rokhsar D."/>
            <person name="Devos K.M."/>
        </authorList>
    </citation>
    <scope>NUCLEOTIDE SEQUENCE [LARGE SCALE GENOMIC DNA]</scope>
    <source>
        <strain evidence="15">Yugu1</strain>
    </source>
</reference>
<dbReference type="PROSITE" id="PS01359">
    <property type="entry name" value="ZF_PHD_1"/>
    <property type="match status" value="1"/>
</dbReference>
<evidence type="ECO:0000256" key="2">
    <source>
        <dbReference type="ARBA" id="ARBA00004718"/>
    </source>
</evidence>
<dbReference type="GO" id="GO:0061665">
    <property type="term" value="F:SUMO ligase activity"/>
    <property type="evidence" value="ECO:0007669"/>
    <property type="project" value="UniProtKB-ARBA"/>
</dbReference>
<dbReference type="InterPro" id="IPR011011">
    <property type="entry name" value="Znf_FYVE_PHD"/>
</dbReference>
<dbReference type="InterPro" id="IPR001965">
    <property type="entry name" value="Znf_PHD"/>
</dbReference>
<dbReference type="Gene3D" id="3.30.40.10">
    <property type="entry name" value="Zinc/RING finger domain, C3HC4 (zinc finger)"/>
    <property type="match status" value="2"/>
</dbReference>
<dbReference type="EMBL" id="CM003535">
    <property type="protein sequence ID" value="RCV36690.1"/>
    <property type="molecule type" value="Genomic_DNA"/>
</dbReference>
<evidence type="ECO:0000256" key="11">
    <source>
        <dbReference type="PROSITE-ProRule" id="PRU00452"/>
    </source>
</evidence>
<dbReference type="SUPFAM" id="SSF57903">
    <property type="entry name" value="FYVE/PHD zinc finger"/>
    <property type="match status" value="1"/>
</dbReference>
<name>A0A368S4C9_SETIT</name>
<reference evidence="15" key="2">
    <citation type="submission" date="2015-07" db="EMBL/GenBank/DDBJ databases">
        <authorList>
            <person name="Noorani M."/>
        </authorList>
    </citation>
    <scope>NUCLEOTIDE SEQUENCE</scope>
    <source>
        <strain evidence="15">Yugu1</strain>
    </source>
</reference>
<proteinExistence type="inferred from homology"/>
<keyword evidence="8" id="KW-0862">Zinc</keyword>
<dbReference type="InterPro" id="IPR004181">
    <property type="entry name" value="Znf_MIZ"/>
</dbReference>